<dbReference type="GO" id="GO:0045944">
    <property type="term" value="P:positive regulation of transcription by RNA polymerase II"/>
    <property type="evidence" value="ECO:0007669"/>
    <property type="project" value="TreeGrafter"/>
</dbReference>
<dbReference type="PANTHER" id="PTHR37534:SF40">
    <property type="entry name" value="ZN(2)-C6 FUNGAL-TYPE DOMAIN-CONTAINING PROTEIN"/>
    <property type="match status" value="1"/>
</dbReference>
<dbReference type="GO" id="GO:0005634">
    <property type="term" value="C:nucleus"/>
    <property type="evidence" value="ECO:0007669"/>
    <property type="project" value="UniProtKB-SubCell"/>
</dbReference>
<evidence type="ECO:0000256" key="2">
    <source>
        <dbReference type="ARBA" id="ARBA00023242"/>
    </source>
</evidence>
<dbReference type="PANTHER" id="PTHR37534">
    <property type="entry name" value="TRANSCRIPTIONAL ACTIVATOR PROTEIN UGA3"/>
    <property type="match status" value="1"/>
</dbReference>
<dbReference type="OrthoDB" id="415590at2759"/>
<dbReference type="AlphaFoldDB" id="A0A8K0SLM1"/>
<evidence type="ECO:0000313" key="3">
    <source>
        <dbReference type="EMBL" id="KAH7308982.1"/>
    </source>
</evidence>
<dbReference type="GO" id="GO:0000976">
    <property type="term" value="F:transcription cis-regulatory region binding"/>
    <property type="evidence" value="ECO:0007669"/>
    <property type="project" value="TreeGrafter"/>
</dbReference>
<evidence type="ECO:0008006" key="5">
    <source>
        <dbReference type="Google" id="ProtNLM"/>
    </source>
</evidence>
<evidence type="ECO:0000256" key="1">
    <source>
        <dbReference type="ARBA" id="ARBA00004123"/>
    </source>
</evidence>
<protein>
    <recommendedName>
        <fullName evidence="5">Transcription factor domain-containing protein</fullName>
    </recommendedName>
</protein>
<evidence type="ECO:0000313" key="4">
    <source>
        <dbReference type="Proteomes" id="UP000813444"/>
    </source>
</evidence>
<keyword evidence="4" id="KW-1185">Reference proteome</keyword>
<sequence>MPGPWGAASSRVTSSGTGSILYTCRNCCRSDRQCERGLRLNFIDIQTSTLHPSAGLRPGTKLIFRDESRTIASKYNVNSAARRAPILRKNDLPQLISQDEGNPPLDKASVYEESLGLTPTSQSSSSRLIDDMDESLLMEVFLQKVAPRLDCLDTCYKPFTNIIPLCALSNPMLYSSIMMCSMSYLSLDDVGYEANMACQESQPLAGKSKQEQLLSLVTEVLLGASNAISGGTDSTHMNHAAILMREAGVSGSSPGLAGTVFWSHALMQLTHGLYHNLPPSLHLESFDNVASGQHPAADAGPDILFGQETYWVHRIIYICTRISVLHAELTRNICEYSQEKIRADCEEYRSWCHDWASSVPRSMTPLCYVHPGDCESKSSTPYVLLISSTANISRLLYHTACLLLADMMPVQETYGEQAEIMRRRHAVDICGIASQAEERAFTHVATCCLMVAAKALPKDSGGRQEALDILDRITHGTPLASSKACIVFDSI</sequence>
<comment type="subcellular location">
    <subcellularLocation>
        <location evidence="1">Nucleus</location>
    </subcellularLocation>
</comment>
<dbReference type="GO" id="GO:0003700">
    <property type="term" value="F:DNA-binding transcription factor activity"/>
    <property type="evidence" value="ECO:0007669"/>
    <property type="project" value="TreeGrafter"/>
</dbReference>
<dbReference type="InterPro" id="IPR021858">
    <property type="entry name" value="Fun_TF"/>
</dbReference>
<name>A0A8K0SLM1_9HYPO</name>
<dbReference type="Proteomes" id="UP000813444">
    <property type="component" value="Unassembled WGS sequence"/>
</dbReference>
<dbReference type="EMBL" id="JAGPNK010000014">
    <property type="protein sequence ID" value="KAH7308982.1"/>
    <property type="molecule type" value="Genomic_DNA"/>
</dbReference>
<accession>A0A8K0SLM1</accession>
<gene>
    <name evidence="3" type="ORF">B0I35DRAFT_515344</name>
</gene>
<proteinExistence type="predicted"/>
<dbReference type="Pfam" id="PF11951">
    <property type="entry name" value="Fungal_trans_2"/>
    <property type="match status" value="1"/>
</dbReference>
<reference evidence="3" key="1">
    <citation type="journal article" date="2021" name="Nat. Commun.">
        <title>Genetic determinants of endophytism in the Arabidopsis root mycobiome.</title>
        <authorList>
            <person name="Mesny F."/>
            <person name="Miyauchi S."/>
            <person name="Thiergart T."/>
            <person name="Pickel B."/>
            <person name="Atanasova L."/>
            <person name="Karlsson M."/>
            <person name="Huettel B."/>
            <person name="Barry K.W."/>
            <person name="Haridas S."/>
            <person name="Chen C."/>
            <person name="Bauer D."/>
            <person name="Andreopoulos W."/>
            <person name="Pangilinan J."/>
            <person name="LaButti K."/>
            <person name="Riley R."/>
            <person name="Lipzen A."/>
            <person name="Clum A."/>
            <person name="Drula E."/>
            <person name="Henrissat B."/>
            <person name="Kohler A."/>
            <person name="Grigoriev I.V."/>
            <person name="Martin F.M."/>
            <person name="Hacquard S."/>
        </authorList>
    </citation>
    <scope>NUCLEOTIDE SEQUENCE</scope>
    <source>
        <strain evidence="3">MPI-CAGE-CH-0235</strain>
    </source>
</reference>
<organism evidence="3 4">
    <name type="scientific">Stachybotrys elegans</name>
    <dbReference type="NCBI Taxonomy" id="80388"/>
    <lineage>
        <taxon>Eukaryota</taxon>
        <taxon>Fungi</taxon>
        <taxon>Dikarya</taxon>
        <taxon>Ascomycota</taxon>
        <taxon>Pezizomycotina</taxon>
        <taxon>Sordariomycetes</taxon>
        <taxon>Hypocreomycetidae</taxon>
        <taxon>Hypocreales</taxon>
        <taxon>Stachybotryaceae</taxon>
        <taxon>Stachybotrys</taxon>
    </lineage>
</organism>
<keyword evidence="2" id="KW-0539">Nucleus</keyword>
<comment type="caution">
    <text evidence="3">The sequence shown here is derived from an EMBL/GenBank/DDBJ whole genome shotgun (WGS) entry which is preliminary data.</text>
</comment>